<dbReference type="InterPro" id="IPR050796">
    <property type="entry name" value="SCF_F-box_component"/>
</dbReference>
<protein>
    <submittedName>
        <fullName evidence="3">F-box domain containing protein</fullName>
    </submittedName>
</protein>
<organism evidence="3 4">
    <name type="scientific">Tanacetum coccineum</name>
    <dbReference type="NCBI Taxonomy" id="301880"/>
    <lineage>
        <taxon>Eukaryota</taxon>
        <taxon>Viridiplantae</taxon>
        <taxon>Streptophyta</taxon>
        <taxon>Embryophyta</taxon>
        <taxon>Tracheophyta</taxon>
        <taxon>Spermatophyta</taxon>
        <taxon>Magnoliopsida</taxon>
        <taxon>eudicotyledons</taxon>
        <taxon>Gunneridae</taxon>
        <taxon>Pentapetalae</taxon>
        <taxon>asterids</taxon>
        <taxon>campanulids</taxon>
        <taxon>Asterales</taxon>
        <taxon>Asteraceae</taxon>
        <taxon>Asteroideae</taxon>
        <taxon>Anthemideae</taxon>
        <taxon>Anthemidinae</taxon>
        <taxon>Tanacetum</taxon>
    </lineage>
</organism>
<dbReference type="Pfam" id="PF00646">
    <property type="entry name" value="F-box"/>
    <property type="match status" value="1"/>
</dbReference>
<dbReference type="InterPro" id="IPR006527">
    <property type="entry name" value="F-box-assoc_dom_typ1"/>
</dbReference>
<evidence type="ECO:0000313" key="4">
    <source>
        <dbReference type="Proteomes" id="UP001151760"/>
    </source>
</evidence>
<dbReference type="PANTHER" id="PTHR31672:SF10">
    <property type="entry name" value="F-BOX DOMAIN-CONTAINING PROTEIN"/>
    <property type="match status" value="1"/>
</dbReference>
<dbReference type="Proteomes" id="UP001151760">
    <property type="component" value="Unassembled WGS sequence"/>
</dbReference>
<gene>
    <name evidence="3" type="ORF">Tco_1031921</name>
</gene>
<evidence type="ECO:0000313" key="3">
    <source>
        <dbReference type="EMBL" id="GJT72635.1"/>
    </source>
</evidence>
<dbReference type="InterPro" id="IPR036047">
    <property type="entry name" value="F-box-like_dom_sf"/>
</dbReference>
<dbReference type="Pfam" id="PF07734">
    <property type="entry name" value="FBA_1"/>
    <property type="match status" value="1"/>
</dbReference>
<proteinExistence type="predicted"/>
<sequence length="349" mass="39335">MKKLSAKSLLKFRMVSKSWKYTIDSDIFGREYGSRQSQTCCFTLKFNVGNEHFMCSADGHMSLSLLNTNFPQTNLTPITTSEGVWCFSFGCNVGAILWNPCLRKFYGIEVPFMPNRPALEKIVWGFGVHPDTLDPTILNISSWLYGDGPLHVLMYTLNSDTWTVLGNDRLPRLDITIKRSCGVAVASSCIFWGCSKSFFNDDGSSYELYMLLSFDLINHQFHVLDIPTQVRNSLPIPFYISNLGNSLVISGNLIHDENRYICAWLLEVGAAVVTSWRVLFVIPSQNIAKLLGFTMEDDPIVEVFSGQEMIHTLQVYDRPSQQFHNVGIEGDGGSFFIGPYKESLILLNV</sequence>
<keyword evidence="4" id="KW-1185">Reference proteome</keyword>
<feature type="domain" description="F-box" evidence="1">
    <location>
        <begin position="1"/>
        <end position="29"/>
    </location>
</feature>
<dbReference type="EMBL" id="BQNB010018276">
    <property type="protein sequence ID" value="GJT72635.1"/>
    <property type="molecule type" value="Genomic_DNA"/>
</dbReference>
<reference evidence="3" key="1">
    <citation type="journal article" date="2022" name="Int. J. Mol. Sci.">
        <title>Draft Genome of Tanacetum Coccineum: Genomic Comparison of Closely Related Tanacetum-Family Plants.</title>
        <authorList>
            <person name="Yamashiro T."/>
            <person name="Shiraishi A."/>
            <person name="Nakayama K."/>
            <person name="Satake H."/>
        </authorList>
    </citation>
    <scope>NUCLEOTIDE SEQUENCE</scope>
</reference>
<dbReference type="SUPFAM" id="SSF81383">
    <property type="entry name" value="F-box domain"/>
    <property type="match status" value="1"/>
</dbReference>
<evidence type="ECO:0000259" key="1">
    <source>
        <dbReference type="Pfam" id="PF00646"/>
    </source>
</evidence>
<dbReference type="PANTHER" id="PTHR31672">
    <property type="entry name" value="BNACNNG10540D PROTEIN"/>
    <property type="match status" value="1"/>
</dbReference>
<comment type="caution">
    <text evidence="3">The sequence shown here is derived from an EMBL/GenBank/DDBJ whole genome shotgun (WGS) entry which is preliminary data.</text>
</comment>
<reference evidence="3" key="2">
    <citation type="submission" date="2022-01" db="EMBL/GenBank/DDBJ databases">
        <authorList>
            <person name="Yamashiro T."/>
            <person name="Shiraishi A."/>
            <person name="Satake H."/>
            <person name="Nakayama K."/>
        </authorList>
    </citation>
    <scope>NUCLEOTIDE SEQUENCE</scope>
</reference>
<feature type="domain" description="F-box associated beta-propeller type 1" evidence="2">
    <location>
        <begin position="51"/>
        <end position="232"/>
    </location>
</feature>
<name>A0ABQ5GAD5_9ASTR</name>
<evidence type="ECO:0000259" key="2">
    <source>
        <dbReference type="Pfam" id="PF07734"/>
    </source>
</evidence>
<accession>A0ABQ5GAD5</accession>
<dbReference type="InterPro" id="IPR001810">
    <property type="entry name" value="F-box_dom"/>
</dbReference>